<dbReference type="InterPro" id="IPR000008">
    <property type="entry name" value="C2_dom"/>
</dbReference>
<dbReference type="GO" id="GO:0016020">
    <property type="term" value="C:membrane"/>
    <property type="evidence" value="ECO:0007669"/>
    <property type="project" value="UniProtKB-SubCell"/>
</dbReference>
<keyword evidence="2" id="KW-0812">Transmembrane</keyword>
<keyword evidence="5" id="KW-0472">Membrane</keyword>
<dbReference type="Gene3D" id="2.60.40.150">
    <property type="entry name" value="C2 domain"/>
    <property type="match status" value="1"/>
</dbReference>
<comment type="caution">
    <text evidence="7">The sequence shown here is derived from an EMBL/GenBank/DDBJ whole genome shotgun (WGS) entry which is preliminary data.</text>
</comment>
<dbReference type="EMBL" id="BMAW01120191">
    <property type="protein sequence ID" value="GFT88063.1"/>
    <property type="molecule type" value="Genomic_DNA"/>
</dbReference>
<evidence type="ECO:0000259" key="6">
    <source>
        <dbReference type="PROSITE" id="PS50004"/>
    </source>
</evidence>
<sequence length="271" mass="31050">MVKKNLFFQLWDRGRNLKLAIENLFDDDDEDADQEKESDYQFALLSVKIHRADGLPGLNRGLLSQIKRRYAVEEGIFIDPYVQVFFAGLKGSTSKRRRTLSPIWDEEIVFTTKFPLPPEPIVVQVRDDDLVVNNDIGTVVIPLDKISSSDEHGFLPNFGPCYVYLRDQKHSAPEDVYYNGRLLLDITTEIIDGSIYTKQDVKVNPTIPAPQIAADATIKLVQSGECIHWHGKETTFLQHTQAIEAVFRGEQWLVLRYDANFLVRRIQKCPD</sequence>
<keyword evidence="4" id="KW-1133">Transmembrane helix</keyword>
<evidence type="ECO:0000256" key="4">
    <source>
        <dbReference type="ARBA" id="ARBA00022989"/>
    </source>
</evidence>
<protein>
    <submittedName>
        <fullName evidence="7">Otoferlin</fullName>
    </submittedName>
</protein>
<dbReference type="PANTHER" id="PTHR12546">
    <property type="entry name" value="FER-1-LIKE"/>
    <property type="match status" value="1"/>
</dbReference>
<dbReference type="PROSITE" id="PS50004">
    <property type="entry name" value="C2"/>
    <property type="match status" value="1"/>
</dbReference>
<comment type="subcellular location">
    <subcellularLocation>
        <location evidence="1">Membrane</location>
        <topology evidence="1">Single-pass membrane protein</topology>
    </subcellularLocation>
</comment>
<dbReference type="GO" id="GO:0007009">
    <property type="term" value="P:plasma membrane organization"/>
    <property type="evidence" value="ECO:0007669"/>
    <property type="project" value="TreeGrafter"/>
</dbReference>
<gene>
    <name evidence="7" type="primary">Otof_5</name>
    <name evidence="7" type="ORF">NPIL_405781</name>
</gene>
<name>A0A8X6PX70_NEPPI</name>
<dbReference type="InterPro" id="IPR037721">
    <property type="entry name" value="Ferlin"/>
</dbReference>
<dbReference type="SUPFAM" id="SSF49562">
    <property type="entry name" value="C2 domain (Calcium/lipid-binding domain, CaLB)"/>
    <property type="match status" value="1"/>
</dbReference>
<evidence type="ECO:0000313" key="8">
    <source>
        <dbReference type="Proteomes" id="UP000887013"/>
    </source>
</evidence>
<organism evidence="7 8">
    <name type="scientific">Nephila pilipes</name>
    <name type="common">Giant wood spider</name>
    <name type="synonym">Nephila maculata</name>
    <dbReference type="NCBI Taxonomy" id="299642"/>
    <lineage>
        <taxon>Eukaryota</taxon>
        <taxon>Metazoa</taxon>
        <taxon>Ecdysozoa</taxon>
        <taxon>Arthropoda</taxon>
        <taxon>Chelicerata</taxon>
        <taxon>Arachnida</taxon>
        <taxon>Araneae</taxon>
        <taxon>Araneomorphae</taxon>
        <taxon>Entelegynae</taxon>
        <taxon>Araneoidea</taxon>
        <taxon>Nephilidae</taxon>
        <taxon>Nephila</taxon>
    </lineage>
</organism>
<feature type="domain" description="C2" evidence="6">
    <location>
        <begin position="26"/>
        <end position="156"/>
    </location>
</feature>
<dbReference type="AlphaFoldDB" id="A0A8X6PX70"/>
<evidence type="ECO:0000256" key="5">
    <source>
        <dbReference type="ARBA" id="ARBA00023136"/>
    </source>
</evidence>
<keyword evidence="8" id="KW-1185">Reference proteome</keyword>
<evidence type="ECO:0000256" key="2">
    <source>
        <dbReference type="ARBA" id="ARBA00022692"/>
    </source>
</evidence>
<evidence type="ECO:0000256" key="3">
    <source>
        <dbReference type="ARBA" id="ARBA00022737"/>
    </source>
</evidence>
<dbReference type="OrthoDB" id="10059618at2759"/>
<dbReference type="Pfam" id="PF00168">
    <property type="entry name" value="C2"/>
    <property type="match status" value="1"/>
</dbReference>
<dbReference type="InterPro" id="IPR035892">
    <property type="entry name" value="C2_domain_sf"/>
</dbReference>
<dbReference type="Proteomes" id="UP000887013">
    <property type="component" value="Unassembled WGS sequence"/>
</dbReference>
<evidence type="ECO:0000313" key="7">
    <source>
        <dbReference type="EMBL" id="GFT88063.1"/>
    </source>
</evidence>
<reference evidence="7" key="1">
    <citation type="submission" date="2020-08" db="EMBL/GenBank/DDBJ databases">
        <title>Multicomponent nature underlies the extraordinary mechanical properties of spider dragline silk.</title>
        <authorList>
            <person name="Kono N."/>
            <person name="Nakamura H."/>
            <person name="Mori M."/>
            <person name="Yoshida Y."/>
            <person name="Ohtoshi R."/>
            <person name="Malay A.D."/>
            <person name="Moran D.A.P."/>
            <person name="Tomita M."/>
            <person name="Numata K."/>
            <person name="Arakawa K."/>
        </authorList>
    </citation>
    <scope>NUCLEOTIDE SEQUENCE</scope>
</reference>
<proteinExistence type="predicted"/>
<dbReference type="PANTHER" id="PTHR12546:SF60">
    <property type="entry name" value="MISFIRE, ISOFORM F"/>
    <property type="match status" value="1"/>
</dbReference>
<keyword evidence="3" id="KW-0677">Repeat</keyword>
<accession>A0A8X6PX70</accession>
<dbReference type="SMART" id="SM00239">
    <property type="entry name" value="C2"/>
    <property type="match status" value="1"/>
</dbReference>
<evidence type="ECO:0000256" key="1">
    <source>
        <dbReference type="ARBA" id="ARBA00004167"/>
    </source>
</evidence>